<dbReference type="CDD" id="cd00914">
    <property type="entry name" value="PCD_DCoH_subfamily_b"/>
    <property type="match status" value="1"/>
</dbReference>
<dbReference type="InterPro" id="IPR001533">
    <property type="entry name" value="Pterin_deHydtase"/>
</dbReference>
<gene>
    <name evidence="5" type="ORF">GZA08_18060</name>
</gene>
<dbReference type="AlphaFoldDB" id="A0A6B2JMP8"/>
<evidence type="ECO:0000313" key="5">
    <source>
        <dbReference type="EMBL" id="NDV02873.1"/>
    </source>
</evidence>
<evidence type="ECO:0000256" key="1">
    <source>
        <dbReference type="ARBA" id="ARBA00001554"/>
    </source>
</evidence>
<dbReference type="NCBIfam" id="NF002018">
    <property type="entry name" value="PRK00823.1-3"/>
    <property type="match status" value="1"/>
</dbReference>
<keyword evidence="3 4" id="KW-0456">Lyase</keyword>
<dbReference type="GO" id="GO:0008124">
    <property type="term" value="F:4-alpha-hydroxytetrahydrobiopterin dehydratase activity"/>
    <property type="evidence" value="ECO:0007669"/>
    <property type="project" value="UniProtKB-UniRule"/>
</dbReference>
<dbReference type="PANTHER" id="PTHR12599:SF0">
    <property type="entry name" value="PTERIN-4-ALPHA-CARBINOLAMINE DEHYDRATASE"/>
    <property type="match status" value="1"/>
</dbReference>
<dbReference type="Gene3D" id="3.30.1360.20">
    <property type="entry name" value="Transcriptional coactivator/pterin dehydratase"/>
    <property type="match status" value="1"/>
</dbReference>
<dbReference type="EC" id="4.2.1.96" evidence="4"/>
<reference evidence="5 6" key="1">
    <citation type="submission" date="2020-02" db="EMBL/GenBank/DDBJ databases">
        <title>Pseudoroseicyclus tamarix, sp. nov., isolated from offshore sediment of a Tamarix chinensis forest.</title>
        <authorList>
            <person name="Gai Y."/>
        </authorList>
    </citation>
    <scope>NUCLEOTIDE SEQUENCE [LARGE SCALE GENOMIC DNA]</scope>
    <source>
        <strain evidence="5 6">CLL3-39</strain>
    </source>
</reference>
<comment type="similarity">
    <text evidence="2 4">Belongs to the pterin-4-alpha-carbinolamine dehydratase family.</text>
</comment>
<dbReference type="HAMAP" id="MF_00434">
    <property type="entry name" value="Pterin_4_alpha"/>
    <property type="match status" value="1"/>
</dbReference>
<dbReference type="SUPFAM" id="SSF55248">
    <property type="entry name" value="PCD-like"/>
    <property type="match status" value="1"/>
</dbReference>
<sequence length="95" mass="10803">MSDPITEEERAEAIERGWVLADEGTALEKRFEFRNFVEAFGFMTRSALFAEKWNHHPDWANSYKTVDVKLSTHDTGGLTALDAKLARKMDQLAKG</sequence>
<comment type="catalytic activity">
    <reaction evidence="1 4">
        <text>(4aS,6R)-4a-hydroxy-L-erythro-5,6,7,8-tetrahydrobiopterin = (6R)-L-erythro-6,7-dihydrobiopterin + H2O</text>
        <dbReference type="Rhea" id="RHEA:11920"/>
        <dbReference type="ChEBI" id="CHEBI:15377"/>
        <dbReference type="ChEBI" id="CHEBI:15642"/>
        <dbReference type="ChEBI" id="CHEBI:43120"/>
        <dbReference type="EC" id="4.2.1.96"/>
    </reaction>
</comment>
<dbReference type="InterPro" id="IPR036428">
    <property type="entry name" value="PCD_sf"/>
</dbReference>
<keyword evidence="6" id="KW-1185">Reference proteome</keyword>
<evidence type="ECO:0000256" key="2">
    <source>
        <dbReference type="ARBA" id="ARBA00006472"/>
    </source>
</evidence>
<dbReference type="PANTHER" id="PTHR12599">
    <property type="entry name" value="PTERIN-4-ALPHA-CARBINOLAMINE DEHYDRATASE"/>
    <property type="match status" value="1"/>
</dbReference>
<protein>
    <recommendedName>
        <fullName evidence="4">Putative pterin-4-alpha-carbinolamine dehydratase</fullName>
        <shortName evidence="4">PHS</shortName>
        <ecNumber evidence="4">4.2.1.96</ecNumber>
    </recommendedName>
    <alternativeName>
        <fullName evidence="4">4-alpha-hydroxy-tetrahydropterin dehydratase</fullName>
    </alternativeName>
    <alternativeName>
        <fullName evidence="4">Pterin carbinolamine dehydratase</fullName>
        <shortName evidence="4">PCD</shortName>
    </alternativeName>
</protein>
<evidence type="ECO:0000256" key="3">
    <source>
        <dbReference type="ARBA" id="ARBA00023239"/>
    </source>
</evidence>
<organism evidence="5 6">
    <name type="scientific">Pseudoroseicyclus tamaricis</name>
    <dbReference type="NCBI Taxonomy" id="2705421"/>
    <lineage>
        <taxon>Bacteria</taxon>
        <taxon>Pseudomonadati</taxon>
        <taxon>Pseudomonadota</taxon>
        <taxon>Alphaproteobacteria</taxon>
        <taxon>Rhodobacterales</taxon>
        <taxon>Paracoccaceae</taxon>
        <taxon>Pseudoroseicyclus</taxon>
    </lineage>
</organism>
<name>A0A6B2JMP8_9RHOB</name>
<dbReference type="Proteomes" id="UP000474757">
    <property type="component" value="Unassembled WGS sequence"/>
</dbReference>
<evidence type="ECO:0000256" key="4">
    <source>
        <dbReference type="HAMAP-Rule" id="MF_00434"/>
    </source>
</evidence>
<comment type="caution">
    <text evidence="5">The sequence shown here is derived from an EMBL/GenBank/DDBJ whole genome shotgun (WGS) entry which is preliminary data.</text>
</comment>
<evidence type="ECO:0000313" key="6">
    <source>
        <dbReference type="Proteomes" id="UP000474757"/>
    </source>
</evidence>
<accession>A0A6B2JMP8</accession>
<dbReference type="Pfam" id="PF01329">
    <property type="entry name" value="Pterin_4a"/>
    <property type="match status" value="1"/>
</dbReference>
<dbReference type="GO" id="GO:0006729">
    <property type="term" value="P:tetrahydrobiopterin biosynthetic process"/>
    <property type="evidence" value="ECO:0007669"/>
    <property type="project" value="InterPro"/>
</dbReference>
<proteinExistence type="inferred from homology"/>
<dbReference type="EMBL" id="JAAGAB010000004">
    <property type="protein sequence ID" value="NDV02873.1"/>
    <property type="molecule type" value="Genomic_DNA"/>
</dbReference>
<dbReference type="RefSeq" id="WP_163896195.1">
    <property type="nucleotide sequence ID" value="NZ_JAAFYS010000004.1"/>
</dbReference>